<evidence type="ECO:0008006" key="3">
    <source>
        <dbReference type="Google" id="ProtNLM"/>
    </source>
</evidence>
<dbReference type="EMBL" id="CP009302">
    <property type="protein sequence ID" value="AJC12623.1"/>
    <property type="molecule type" value="Genomic_DNA"/>
</dbReference>
<gene>
    <name evidence="1" type="ORF">JI75_08135</name>
</gene>
<dbReference type="Proteomes" id="UP000031121">
    <property type="component" value="Chromosome"/>
</dbReference>
<dbReference type="RefSeq" id="WP_039690065.1">
    <property type="nucleotide sequence ID" value="NZ_CP009302.1"/>
</dbReference>
<dbReference type="Gene3D" id="1.25.10.10">
    <property type="entry name" value="Leucine-rich Repeat Variant"/>
    <property type="match status" value="1"/>
</dbReference>
<accession>A0A0A8B746</accession>
<dbReference type="InterPro" id="IPR011989">
    <property type="entry name" value="ARM-like"/>
</dbReference>
<evidence type="ECO:0000313" key="2">
    <source>
        <dbReference type="Proteomes" id="UP000031121"/>
    </source>
</evidence>
<reference evidence="2" key="1">
    <citation type="submission" date="2014-08" db="EMBL/GenBank/DDBJ databases">
        <title>Coriobacteriaceae sp. complete genome.</title>
        <authorList>
            <person name="Looft T."/>
            <person name="Bayles D.O."/>
            <person name="Stanton T.B."/>
        </authorList>
    </citation>
    <scope>NUCLEOTIDE SEQUENCE [LARGE SCALE GENOMIC DNA]</scope>
    <source>
        <strain evidence="2">68-1-3</strain>
    </source>
</reference>
<dbReference type="HOGENOM" id="CLU_091973_0_0_11"/>
<protein>
    <recommendedName>
        <fullName evidence="3">HEAT repeat domain-containing protein</fullName>
    </recommendedName>
</protein>
<dbReference type="InterPro" id="IPR016024">
    <property type="entry name" value="ARM-type_fold"/>
</dbReference>
<dbReference type="STRING" id="1531429.JI75_08135"/>
<proteinExistence type="predicted"/>
<reference evidence="1 2" key="2">
    <citation type="journal article" date="2015" name="Genome Announc.">
        <title>Complete Genome Sequence of Coriobacteriaceae Strain 68-1-3, a Novel Mucus-Degrading Isolate from the Swine Intestinal Tract.</title>
        <authorList>
            <person name="Looft T."/>
            <person name="Bayles D.O."/>
            <person name="Alt D.P."/>
            <person name="Stanton T.B."/>
        </authorList>
    </citation>
    <scope>NUCLEOTIDE SEQUENCE [LARGE SCALE GENOMIC DNA]</scope>
    <source>
        <strain evidence="1 2">68-1-3</strain>
    </source>
</reference>
<dbReference type="KEGG" id="cbac:JI75_08135"/>
<dbReference type="OrthoDB" id="3173255at2"/>
<keyword evidence="2" id="KW-1185">Reference proteome</keyword>
<dbReference type="AlphaFoldDB" id="A0A0A8B746"/>
<evidence type="ECO:0000313" key="1">
    <source>
        <dbReference type="EMBL" id="AJC12623.1"/>
    </source>
</evidence>
<name>A0A0A8B746_9ACTN</name>
<dbReference type="SUPFAM" id="SSF48371">
    <property type="entry name" value="ARM repeat"/>
    <property type="match status" value="1"/>
</dbReference>
<organism evidence="1 2">
    <name type="scientific">Berryella intestinalis</name>
    <dbReference type="NCBI Taxonomy" id="1531429"/>
    <lineage>
        <taxon>Bacteria</taxon>
        <taxon>Bacillati</taxon>
        <taxon>Actinomycetota</taxon>
        <taxon>Coriobacteriia</taxon>
        <taxon>Eggerthellales</taxon>
        <taxon>Eggerthellaceae</taxon>
        <taxon>Berryella</taxon>
    </lineage>
</organism>
<sequence length="203" mass="21610">MSEFSSDSNQLAAKALSNEDALIELVESLEGASRRSRQASASALAIVARENPELLVPHIGGLMDGLNRPEAQTRWECIDALTLLVPFASEACAAALDDVESALFDESNGPVRLSSVRFLCKFGATGPDASGRVWPLIDEAIQCYHGDLEFSEMLGAVSEFAVGPISAEVRQALIDRMSFDATNGKGLAKKKAVQIIESAQAAQ</sequence>